<evidence type="ECO:0000256" key="3">
    <source>
        <dbReference type="RuleBase" id="RU003932"/>
    </source>
</evidence>
<name>A0A2G2YI31_CAPAN</name>
<reference evidence="5 6" key="1">
    <citation type="journal article" date="2014" name="Nat. Genet.">
        <title>Genome sequence of the hot pepper provides insights into the evolution of pungency in Capsicum species.</title>
        <authorList>
            <person name="Kim S."/>
            <person name="Park M."/>
            <person name="Yeom S.I."/>
            <person name="Kim Y.M."/>
            <person name="Lee J.M."/>
            <person name="Lee H.A."/>
            <person name="Seo E."/>
            <person name="Choi J."/>
            <person name="Cheong K."/>
            <person name="Kim K.T."/>
            <person name="Jung K."/>
            <person name="Lee G.W."/>
            <person name="Oh S.K."/>
            <person name="Bae C."/>
            <person name="Kim S.B."/>
            <person name="Lee H.Y."/>
            <person name="Kim S.Y."/>
            <person name="Kim M.S."/>
            <person name="Kang B.C."/>
            <person name="Jo Y.D."/>
            <person name="Yang H.B."/>
            <person name="Jeong H.J."/>
            <person name="Kang W.H."/>
            <person name="Kwon J.K."/>
            <person name="Shin C."/>
            <person name="Lim J.Y."/>
            <person name="Park J.H."/>
            <person name="Huh J.H."/>
            <person name="Kim J.S."/>
            <person name="Kim B.D."/>
            <person name="Cohen O."/>
            <person name="Paran I."/>
            <person name="Suh M.C."/>
            <person name="Lee S.B."/>
            <person name="Kim Y.K."/>
            <person name="Shin Y."/>
            <person name="Noh S.J."/>
            <person name="Park J."/>
            <person name="Seo Y.S."/>
            <person name="Kwon S.Y."/>
            <person name="Kim H.A."/>
            <person name="Park J.M."/>
            <person name="Kim H.J."/>
            <person name="Choi S.B."/>
            <person name="Bosland P.W."/>
            <person name="Reeves G."/>
            <person name="Jo S.H."/>
            <person name="Lee B.W."/>
            <person name="Cho H.T."/>
            <person name="Choi H.S."/>
            <person name="Lee M.S."/>
            <person name="Yu Y."/>
            <person name="Do Choi Y."/>
            <person name="Park B.S."/>
            <person name="van Deynze A."/>
            <person name="Ashrafi H."/>
            <person name="Hill T."/>
            <person name="Kim W.T."/>
            <person name="Pai H.S."/>
            <person name="Ahn H.K."/>
            <person name="Yeam I."/>
            <person name="Giovannoni J.J."/>
            <person name="Rose J.K."/>
            <person name="Sorensen I."/>
            <person name="Lee S.J."/>
            <person name="Kim R.W."/>
            <person name="Choi I.Y."/>
            <person name="Choi B.S."/>
            <person name="Lim J.S."/>
            <person name="Lee Y.H."/>
            <person name="Choi D."/>
        </authorList>
    </citation>
    <scope>NUCLEOTIDE SEQUENCE [LARGE SCALE GENOMIC DNA]</scope>
    <source>
        <strain evidence="6">cv. CM334</strain>
    </source>
</reference>
<dbReference type="GO" id="GO:0016020">
    <property type="term" value="C:membrane"/>
    <property type="evidence" value="ECO:0000318"/>
    <property type="project" value="GO_Central"/>
</dbReference>
<evidence type="ECO:0000313" key="5">
    <source>
        <dbReference type="EMBL" id="PHT69413.1"/>
    </source>
</evidence>
<evidence type="ECO:0000313" key="6">
    <source>
        <dbReference type="Proteomes" id="UP000222542"/>
    </source>
</evidence>
<evidence type="ECO:0000256" key="1">
    <source>
        <dbReference type="ARBA" id="ARBA00022741"/>
    </source>
</evidence>
<dbReference type="InterPro" id="IPR001401">
    <property type="entry name" value="Dynamin_GTPase"/>
</dbReference>
<dbReference type="GO" id="GO:0005874">
    <property type="term" value="C:microtubule"/>
    <property type="evidence" value="ECO:0000318"/>
    <property type="project" value="GO_Central"/>
</dbReference>
<dbReference type="GO" id="GO:0003924">
    <property type="term" value="F:GTPase activity"/>
    <property type="evidence" value="ECO:0000318"/>
    <property type="project" value="GO_Central"/>
</dbReference>
<dbReference type="InterPro" id="IPR019762">
    <property type="entry name" value="Dynamin_GTPase_CS"/>
</dbReference>
<dbReference type="Pfam" id="PF00350">
    <property type="entry name" value="Dynamin_N"/>
    <property type="match status" value="1"/>
</dbReference>
<dbReference type="AlphaFoldDB" id="A0A2G2YI31"/>
<accession>A0A2G2YI31</accession>
<protein>
    <submittedName>
        <fullName evidence="5">Dynamin-related protein 4C</fullName>
    </submittedName>
</protein>
<evidence type="ECO:0000256" key="2">
    <source>
        <dbReference type="ARBA" id="ARBA00023134"/>
    </source>
</evidence>
<dbReference type="CDD" id="cd08771">
    <property type="entry name" value="DLP_1"/>
    <property type="match status" value="1"/>
</dbReference>
<dbReference type="Gene3D" id="3.40.50.300">
    <property type="entry name" value="P-loop containing nucleotide triphosphate hydrolases"/>
    <property type="match status" value="1"/>
</dbReference>
<dbReference type="STRING" id="4072.A0A2G2YI31"/>
<dbReference type="Pfam" id="PF01031">
    <property type="entry name" value="Dynamin_M"/>
    <property type="match status" value="1"/>
</dbReference>
<dbReference type="EMBL" id="AYRZ02000011">
    <property type="protein sequence ID" value="PHT69413.1"/>
    <property type="molecule type" value="Genomic_DNA"/>
</dbReference>
<dbReference type="SUPFAM" id="SSF52540">
    <property type="entry name" value="P-loop containing nucleoside triphosphate hydrolases"/>
    <property type="match status" value="1"/>
</dbReference>
<dbReference type="SMR" id="A0A2G2YI31"/>
<dbReference type="InterPro" id="IPR045063">
    <property type="entry name" value="Dynamin_N"/>
</dbReference>
<dbReference type="GO" id="GO:0005525">
    <property type="term" value="F:GTP binding"/>
    <property type="evidence" value="ECO:0007669"/>
    <property type="project" value="UniProtKB-KW"/>
</dbReference>
<dbReference type="InterPro" id="IPR027417">
    <property type="entry name" value="P-loop_NTPase"/>
</dbReference>
<keyword evidence="2 3" id="KW-0342">GTP-binding</keyword>
<organism evidence="5 6">
    <name type="scientific">Capsicum annuum</name>
    <name type="common">Capsicum pepper</name>
    <dbReference type="NCBI Taxonomy" id="4072"/>
    <lineage>
        <taxon>Eukaryota</taxon>
        <taxon>Viridiplantae</taxon>
        <taxon>Streptophyta</taxon>
        <taxon>Embryophyta</taxon>
        <taxon>Tracheophyta</taxon>
        <taxon>Spermatophyta</taxon>
        <taxon>Magnoliopsida</taxon>
        <taxon>eudicotyledons</taxon>
        <taxon>Gunneridae</taxon>
        <taxon>Pentapetalae</taxon>
        <taxon>asterids</taxon>
        <taxon>lamiids</taxon>
        <taxon>Solanales</taxon>
        <taxon>Solanaceae</taxon>
        <taxon>Solanoideae</taxon>
        <taxon>Capsiceae</taxon>
        <taxon>Capsicum</taxon>
    </lineage>
</organism>
<gene>
    <name evidence="5" type="ORF">T459_28900</name>
</gene>
<dbReference type="InterPro" id="IPR022812">
    <property type="entry name" value="Dynamin"/>
</dbReference>
<evidence type="ECO:0000259" key="4">
    <source>
        <dbReference type="PROSITE" id="PS51718"/>
    </source>
</evidence>
<proteinExistence type="inferred from homology"/>
<feature type="domain" description="Dynamin-type G" evidence="4">
    <location>
        <begin position="22"/>
        <end position="281"/>
    </location>
</feature>
<keyword evidence="6" id="KW-1185">Reference proteome</keyword>
<comment type="similarity">
    <text evidence="3">Belongs to the TRAFAC class dynamin-like GTPase superfamily. Dynamin/Fzo/YdjA family.</text>
</comment>
<dbReference type="GO" id="GO:0008017">
    <property type="term" value="F:microtubule binding"/>
    <property type="evidence" value="ECO:0000318"/>
    <property type="project" value="GO_Central"/>
</dbReference>
<reference evidence="5 6" key="2">
    <citation type="journal article" date="2017" name="Genome Biol.">
        <title>New reference genome sequences of hot pepper reveal the massive evolution of plant disease-resistance genes by retroduplication.</title>
        <authorList>
            <person name="Kim S."/>
            <person name="Park J."/>
            <person name="Yeom S.I."/>
            <person name="Kim Y.M."/>
            <person name="Seo E."/>
            <person name="Kim K.T."/>
            <person name="Kim M.S."/>
            <person name="Lee J.M."/>
            <person name="Cheong K."/>
            <person name="Shin H.S."/>
            <person name="Kim S.B."/>
            <person name="Han K."/>
            <person name="Lee J."/>
            <person name="Park M."/>
            <person name="Lee H.A."/>
            <person name="Lee H.Y."/>
            <person name="Lee Y."/>
            <person name="Oh S."/>
            <person name="Lee J.H."/>
            <person name="Choi E."/>
            <person name="Choi E."/>
            <person name="Lee S.E."/>
            <person name="Jeon J."/>
            <person name="Kim H."/>
            <person name="Choi G."/>
            <person name="Song H."/>
            <person name="Lee J."/>
            <person name="Lee S.C."/>
            <person name="Kwon J.K."/>
            <person name="Lee H.Y."/>
            <person name="Koo N."/>
            <person name="Hong Y."/>
            <person name="Kim R.W."/>
            <person name="Kang W.H."/>
            <person name="Huh J.H."/>
            <person name="Kang B.C."/>
            <person name="Yang T.J."/>
            <person name="Lee Y.H."/>
            <person name="Bennetzen J.L."/>
            <person name="Choi D."/>
        </authorList>
    </citation>
    <scope>NUCLEOTIDE SEQUENCE [LARGE SCALE GENOMIC DNA]</scope>
    <source>
        <strain evidence="6">cv. CM334</strain>
    </source>
</reference>
<dbReference type="InterPro" id="IPR000375">
    <property type="entry name" value="Dynamin_stalk"/>
</dbReference>
<dbReference type="PROSITE" id="PS51718">
    <property type="entry name" value="G_DYNAMIN_2"/>
    <property type="match status" value="1"/>
</dbReference>
<dbReference type="InterPro" id="IPR030381">
    <property type="entry name" value="G_DYNAMIN_dom"/>
</dbReference>
<dbReference type="FunFam" id="3.40.50.300:FF:001237">
    <property type="entry name" value="Dynamin-related protein 4C"/>
    <property type="match status" value="1"/>
</dbReference>
<dbReference type="Proteomes" id="UP000222542">
    <property type="component" value="Unassembled WGS sequence"/>
</dbReference>
<dbReference type="PRINTS" id="PR00195">
    <property type="entry name" value="DYNAMIN"/>
</dbReference>
<dbReference type="SMART" id="SM00053">
    <property type="entry name" value="DYNc"/>
    <property type="match status" value="1"/>
</dbReference>
<keyword evidence="1 3" id="KW-0547">Nucleotide-binding</keyword>
<dbReference type="PANTHER" id="PTHR11566">
    <property type="entry name" value="DYNAMIN"/>
    <property type="match status" value="1"/>
</dbReference>
<dbReference type="PROSITE" id="PS00410">
    <property type="entry name" value="G_DYNAMIN_1"/>
    <property type="match status" value="1"/>
</dbReference>
<dbReference type="Gramene" id="PHT69413">
    <property type="protein sequence ID" value="PHT69413"/>
    <property type="gene ID" value="T459_28900"/>
</dbReference>
<comment type="caution">
    <text evidence="5">The sequence shown here is derived from an EMBL/GenBank/DDBJ whole genome shotgun (WGS) entry which is preliminary data.</text>
</comment>
<dbReference type="OMA" id="GICTREP"/>
<dbReference type="PANTHER" id="PTHR11566:SF211">
    <property type="entry name" value="DYNAMIN-RELATED PROTEIN 4C-LIKE"/>
    <property type="match status" value="1"/>
</dbReference>
<dbReference type="GO" id="GO:0005737">
    <property type="term" value="C:cytoplasm"/>
    <property type="evidence" value="ECO:0000318"/>
    <property type="project" value="GO_Central"/>
</dbReference>
<sequence length="411" mass="45526">MQQDIKLPAIFKLGHLDIMLEGVQLPTIVLIGDQSSGKSGVVESLSGVRLPRGEGICTREPLILRLQNHSETKVYLEYNGKSVPTDEVHITDAIILVTNEISGHGKGISNIPLKLIVKKNGVPDLTMVDLPGTTRVAVPGQTEDVFEQISGIVMEYITPENSIILNVLSATVDFTTCVSIRMSRKADKTGERTLAVVTKVDTAPERLLEKVSANDMNVGLGYICVKNRVANESYEKALSEEGRLFETHVLLSKMVKSMVSIPVLAHKLVQIQANIIFKCFPDIVKEINDKLAVNVAVLSEFPQHSGTVAEALATFMPIRGLATESLRKFFFEVGLDEYSEDFATQCAAKWFELHDLELKQHSAKVRSEYPDKKVEYLMDELMFLQEAQRNGLPLSEMVTGISNFHARAVFL</sequence>